<name>M2Z270_9PROT</name>
<gene>
    <name evidence="2" type="ORF">H261_18637</name>
</gene>
<organism evidence="2 3">
    <name type="scientific">Paramagnetospirillum caucaseum</name>
    <dbReference type="NCBI Taxonomy" id="1244869"/>
    <lineage>
        <taxon>Bacteria</taxon>
        <taxon>Pseudomonadati</taxon>
        <taxon>Pseudomonadota</taxon>
        <taxon>Alphaproteobacteria</taxon>
        <taxon>Rhodospirillales</taxon>
        <taxon>Magnetospirillaceae</taxon>
        <taxon>Paramagnetospirillum</taxon>
    </lineage>
</organism>
<keyword evidence="1" id="KW-0472">Membrane</keyword>
<dbReference type="PATRIC" id="fig|1244869.3.peg.3724"/>
<dbReference type="EMBL" id="AONQ01000067">
    <property type="protein sequence ID" value="EME68405.1"/>
    <property type="molecule type" value="Genomic_DNA"/>
</dbReference>
<reference evidence="2 3" key="1">
    <citation type="journal article" date="2014" name="Genome Announc.">
        <title>Draft Genome Sequence of Magnetospirillum sp. Strain SO-1, a Freshwater Magnetotactic Bacterium Isolated from the Ol'khovka River, Russia.</title>
        <authorList>
            <person name="Grouzdev D.S."/>
            <person name="Dziuba M.V."/>
            <person name="Sukhacheva M.S."/>
            <person name="Mardanov A.V."/>
            <person name="Beletskiy A.V."/>
            <person name="Kuznetsov B.B."/>
            <person name="Skryabin K.G."/>
        </authorList>
    </citation>
    <scope>NUCLEOTIDE SEQUENCE [LARGE SCALE GENOMIC DNA]</scope>
    <source>
        <strain evidence="2 3">SO-1</strain>
    </source>
</reference>
<proteinExistence type="predicted"/>
<dbReference type="STRING" id="1244869.H261_18637"/>
<accession>M2Z270</accession>
<protein>
    <submittedName>
        <fullName evidence="2">Uncharacterized protein</fullName>
    </submittedName>
</protein>
<dbReference type="eggNOG" id="COG2020">
    <property type="taxonomic scope" value="Bacteria"/>
</dbReference>
<keyword evidence="3" id="KW-1185">Reference proteome</keyword>
<keyword evidence="1" id="KW-0812">Transmembrane</keyword>
<sequence>MSGHLAYALAWLAFGLSHSGLAGRNLAGRRWSRIVYNIIAVAAFLAVGSIGTWALGGEAAFDLPVWARGLLAAVHLSGWAVMLWSARYYDLGRLGGLSQLRHPDRPEDEGLRRDGPHAWVRHPLYAGAFLILWGAALSPLGLATAVWGSLYLLAGTWCEERRLLARYGEEYTAYRAGVPAFIPWRGRSKLSA</sequence>
<keyword evidence="1" id="KW-1133">Transmembrane helix</keyword>
<evidence type="ECO:0000256" key="1">
    <source>
        <dbReference type="SAM" id="Phobius"/>
    </source>
</evidence>
<dbReference type="AlphaFoldDB" id="M2Z270"/>
<dbReference type="RefSeq" id="WP_008620541.1">
    <property type="nucleotide sequence ID" value="NZ_AONQ01000067.1"/>
</dbReference>
<evidence type="ECO:0000313" key="2">
    <source>
        <dbReference type="EMBL" id="EME68405.1"/>
    </source>
</evidence>
<dbReference type="Gene3D" id="1.20.120.1630">
    <property type="match status" value="1"/>
</dbReference>
<comment type="caution">
    <text evidence="2">The sequence shown here is derived from an EMBL/GenBank/DDBJ whole genome shotgun (WGS) entry which is preliminary data.</text>
</comment>
<dbReference type="OrthoDB" id="9789029at2"/>
<evidence type="ECO:0000313" key="3">
    <source>
        <dbReference type="Proteomes" id="UP000011744"/>
    </source>
</evidence>
<feature type="transmembrane region" description="Helical" evidence="1">
    <location>
        <begin position="34"/>
        <end position="55"/>
    </location>
</feature>
<feature type="transmembrane region" description="Helical" evidence="1">
    <location>
        <begin position="124"/>
        <end position="153"/>
    </location>
</feature>
<dbReference type="Proteomes" id="UP000011744">
    <property type="component" value="Unassembled WGS sequence"/>
</dbReference>